<feature type="signal peptide" evidence="5">
    <location>
        <begin position="1"/>
        <end position="33"/>
    </location>
</feature>
<dbReference type="Pfam" id="PF00174">
    <property type="entry name" value="Oxidored_molyb"/>
    <property type="match status" value="1"/>
</dbReference>
<accession>A0ABZ1C2U3</accession>
<dbReference type="Gene3D" id="2.60.40.650">
    <property type="match status" value="1"/>
</dbReference>
<comment type="cofactor">
    <cofactor evidence="1">
        <name>Mo-molybdopterin</name>
        <dbReference type="ChEBI" id="CHEBI:71302"/>
    </cofactor>
</comment>
<evidence type="ECO:0000259" key="7">
    <source>
        <dbReference type="Pfam" id="PF03404"/>
    </source>
</evidence>
<dbReference type="SUPFAM" id="SSF81296">
    <property type="entry name" value="E set domains"/>
    <property type="match status" value="1"/>
</dbReference>
<evidence type="ECO:0000313" key="9">
    <source>
        <dbReference type="Proteomes" id="UP001332192"/>
    </source>
</evidence>
<dbReference type="PANTHER" id="PTHR19372:SF7">
    <property type="entry name" value="SULFITE OXIDASE, MITOCHONDRIAL"/>
    <property type="match status" value="1"/>
</dbReference>
<dbReference type="Pfam" id="PF03404">
    <property type="entry name" value="Mo-co_dimer"/>
    <property type="match status" value="1"/>
</dbReference>
<dbReference type="InterPro" id="IPR008335">
    <property type="entry name" value="Mopterin_OxRdtase_euk"/>
</dbReference>
<keyword evidence="5" id="KW-0732">Signal</keyword>
<evidence type="ECO:0000256" key="5">
    <source>
        <dbReference type="SAM" id="SignalP"/>
    </source>
</evidence>
<evidence type="ECO:0000256" key="2">
    <source>
        <dbReference type="ARBA" id="ARBA00022505"/>
    </source>
</evidence>
<evidence type="ECO:0000259" key="6">
    <source>
        <dbReference type="Pfam" id="PF00174"/>
    </source>
</evidence>
<protein>
    <submittedName>
        <fullName evidence="8">Molybdopterin-dependent oxidoreductase</fullName>
    </submittedName>
</protein>
<dbReference type="InterPro" id="IPR000572">
    <property type="entry name" value="OxRdtase_Mopterin-bd_dom"/>
</dbReference>
<dbReference type="EMBL" id="CP141615">
    <property type="protein sequence ID" value="WRP18532.1"/>
    <property type="molecule type" value="Genomic_DNA"/>
</dbReference>
<dbReference type="Gene3D" id="3.90.420.10">
    <property type="entry name" value="Oxidoreductase, molybdopterin-binding domain"/>
    <property type="match status" value="1"/>
</dbReference>
<dbReference type="PROSITE" id="PS51318">
    <property type="entry name" value="TAT"/>
    <property type="match status" value="1"/>
</dbReference>
<reference evidence="8 9" key="1">
    <citation type="journal article" date="2024" name="Front. Microbiol.">
        <title>Novel thermophilic genera Geochorda gen. nov. and Carboxydochorda gen. nov. from the deep terrestrial subsurface reveal the ecophysiological diversity in the class Limnochordia.</title>
        <authorList>
            <person name="Karnachuk O.V."/>
            <person name="Lukina A.P."/>
            <person name="Avakyan M.R."/>
            <person name="Kadnikov V.V."/>
            <person name="Begmatov S."/>
            <person name="Beletsky A.V."/>
            <person name="Vlasova K.G."/>
            <person name="Novikov A.A."/>
            <person name="Shcherbakova V.A."/>
            <person name="Mardanov A.V."/>
            <person name="Ravin N.V."/>
        </authorList>
    </citation>
    <scope>NUCLEOTIDE SEQUENCE [LARGE SCALE GENOMIC DNA]</scope>
    <source>
        <strain evidence="8 9">L945</strain>
    </source>
</reference>
<feature type="domain" description="Oxidoreductase molybdopterin-binding" evidence="6">
    <location>
        <begin position="97"/>
        <end position="267"/>
    </location>
</feature>
<dbReference type="InterPro" id="IPR014756">
    <property type="entry name" value="Ig_E-set"/>
</dbReference>
<keyword evidence="2" id="KW-0500">Molybdenum</keyword>
<dbReference type="Proteomes" id="UP001332192">
    <property type="component" value="Chromosome"/>
</dbReference>
<dbReference type="SUPFAM" id="SSF56524">
    <property type="entry name" value="Oxidoreductase molybdopterin-binding domain"/>
    <property type="match status" value="1"/>
</dbReference>
<proteinExistence type="predicted"/>
<sequence length="395" mass="43262">MSDFMDRRALLRRMGAAMAGLGAYASVAGRAMAAGTIQAGPASRDPTRLVALPGKRPLIQIYDKPPVYETPTGALIGKEIYPLTDRDAYYVRWREANIPVIRPEELRVDVAGDAAVSPRSFTFDDLRRFEEVSVAAVGACTGMGRATLRPLLPGVPWGKGDVSAAKWTGVRVRDLLEAVGVKDDAVQVAFKSAGQTIASKAPEYWRIQSVDELMNPDAILAYKMNDAEIPIWNGAPLRLVVPGEYAPGWVKQVVRVEIRSTPIDNLWAGTQAGPDPLRIVSFVTTPQDGTVLHAGQETELTGIAFDSGIGIARVEVSLDGGKTWDRAALEPSYGKYVWRVWHYRFTPRRRGKLTILTRATGVQGEVQPFEPLEAHYATARRLNSVLEYASYLEVA</sequence>
<dbReference type="PANTHER" id="PTHR19372">
    <property type="entry name" value="SULFITE REDUCTASE"/>
    <property type="match status" value="1"/>
</dbReference>
<evidence type="ECO:0000256" key="4">
    <source>
        <dbReference type="ARBA" id="ARBA00023002"/>
    </source>
</evidence>
<evidence type="ECO:0000256" key="1">
    <source>
        <dbReference type="ARBA" id="ARBA00001924"/>
    </source>
</evidence>
<evidence type="ECO:0000313" key="8">
    <source>
        <dbReference type="EMBL" id="WRP18532.1"/>
    </source>
</evidence>
<dbReference type="RefSeq" id="WP_324717805.1">
    <property type="nucleotide sequence ID" value="NZ_CP141615.1"/>
</dbReference>
<organism evidence="8 9">
    <name type="scientific">Carboxydichorda subterranea</name>
    <dbReference type="NCBI Taxonomy" id="3109565"/>
    <lineage>
        <taxon>Bacteria</taxon>
        <taxon>Bacillati</taxon>
        <taxon>Bacillota</taxon>
        <taxon>Limnochordia</taxon>
        <taxon>Limnochordales</taxon>
        <taxon>Geochordaceae</taxon>
        <taxon>Carboxydichorda</taxon>
    </lineage>
</organism>
<gene>
    <name evidence="8" type="ORF">U7230_05885</name>
</gene>
<feature type="chain" id="PRO_5046212955" evidence="5">
    <location>
        <begin position="34"/>
        <end position="395"/>
    </location>
</feature>
<dbReference type="InterPro" id="IPR005066">
    <property type="entry name" value="MoCF_OxRdtse_dimer"/>
</dbReference>
<keyword evidence="3" id="KW-0479">Metal-binding</keyword>
<keyword evidence="4" id="KW-0560">Oxidoreductase</keyword>
<dbReference type="PRINTS" id="PR00407">
    <property type="entry name" value="EUMOPTERIN"/>
</dbReference>
<feature type="domain" description="Moybdenum cofactor oxidoreductase dimerisation" evidence="7">
    <location>
        <begin position="277"/>
        <end position="370"/>
    </location>
</feature>
<dbReference type="InterPro" id="IPR036374">
    <property type="entry name" value="OxRdtase_Mopterin-bd_sf"/>
</dbReference>
<dbReference type="InterPro" id="IPR006311">
    <property type="entry name" value="TAT_signal"/>
</dbReference>
<name>A0ABZ1C2U3_9FIRM</name>
<keyword evidence="9" id="KW-1185">Reference proteome</keyword>
<evidence type="ECO:0000256" key="3">
    <source>
        <dbReference type="ARBA" id="ARBA00022723"/>
    </source>
</evidence>